<gene>
    <name evidence="5" type="ORF">CPJCM30710_18530</name>
</gene>
<name>A0A919RZ80_9CLOT</name>
<dbReference type="PANTHER" id="PTHR23044">
    <property type="entry name" value="3'-5' EXONUCLEASE ERI1-RELATED"/>
    <property type="match status" value="1"/>
</dbReference>
<dbReference type="InterPro" id="IPR051274">
    <property type="entry name" value="3-5_Exoribonuclease"/>
</dbReference>
<reference evidence="5" key="1">
    <citation type="submission" date="2021-03" db="EMBL/GenBank/DDBJ databases">
        <title>Taxonomic study of Clostridium polyendosporum from meadow-gley soil under rice.</title>
        <authorList>
            <person name="Kobayashi H."/>
            <person name="Tanizawa Y."/>
            <person name="Yagura M."/>
        </authorList>
    </citation>
    <scope>NUCLEOTIDE SEQUENCE</scope>
    <source>
        <strain evidence="5">JCM 30710</strain>
    </source>
</reference>
<feature type="domain" description="Exonuclease" evidence="4">
    <location>
        <begin position="2"/>
        <end position="194"/>
    </location>
</feature>
<protein>
    <recommendedName>
        <fullName evidence="4">Exonuclease domain-containing protein</fullName>
    </recommendedName>
</protein>
<dbReference type="InterPro" id="IPR013520">
    <property type="entry name" value="Ribonucl_H"/>
</dbReference>
<dbReference type="GO" id="GO:0000175">
    <property type="term" value="F:3'-5'-RNA exonuclease activity"/>
    <property type="evidence" value="ECO:0007669"/>
    <property type="project" value="InterPro"/>
</dbReference>
<evidence type="ECO:0000256" key="3">
    <source>
        <dbReference type="ARBA" id="ARBA00022839"/>
    </source>
</evidence>
<dbReference type="RefSeq" id="WP_212903893.1">
    <property type="nucleotide sequence ID" value="NZ_BOPZ01000014.1"/>
</dbReference>
<keyword evidence="1" id="KW-0540">Nuclease</keyword>
<dbReference type="InterPro" id="IPR047201">
    <property type="entry name" value="ERI-1_3'hExo-like"/>
</dbReference>
<evidence type="ECO:0000256" key="1">
    <source>
        <dbReference type="ARBA" id="ARBA00022722"/>
    </source>
</evidence>
<dbReference type="InterPro" id="IPR012337">
    <property type="entry name" value="RNaseH-like_sf"/>
</dbReference>
<dbReference type="SMART" id="SM00479">
    <property type="entry name" value="EXOIII"/>
    <property type="match status" value="1"/>
</dbReference>
<dbReference type="GO" id="GO:0003676">
    <property type="term" value="F:nucleic acid binding"/>
    <property type="evidence" value="ECO:0007669"/>
    <property type="project" value="InterPro"/>
</dbReference>
<evidence type="ECO:0000313" key="6">
    <source>
        <dbReference type="Proteomes" id="UP000679179"/>
    </source>
</evidence>
<proteinExistence type="predicted"/>
<evidence type="ECO:0000256" key="2">
    <source>
        <dbReference type="ARBA" id="ARBA00022801"/>
    </source>
</evidence>
<evidence type="ECO:0000313" key="5">
    <source>
        <dbReference type="EMBL" id="GIM29187.1"/>
    </source>
</evidence>
<organism evidence="5 6">
    <name type="scientific">Clostridium polyendosporum</name>
    <dbReference type="NCBI Taxonomy" id="69208"/>
    <lineage>
        <taxon>Bacteria</taxon>
        <taxon>Bacillati</taxon>
        <taxon>Bacillota</taxon>
        <taxon>Clostridia</taxon>
        <taxon>Eubacteriales</taxon>
        <taxon>Clostridiaceae</taxon>
        <taxon>Clostridium</taxon>
    </lineage>
</organism>
<accession>A0A919RZ80</accession>
<dbReference type="SUPFAM" id="SSF53098">
    <property type="entry name" value="Ribonuclease H-like"/>
    <property type="match status" value="1"/>
</dbReference>
<keyword evidence="6" id="KW-1185">Reference proteome</keyword>
<dbReference type="PANTHER" id="PTHR23044:SF61">
    <property type="entry name" value="3'-5' EXORIBONUCLEASE 1-RELATED"/>
    <property type="match status" value="1"/>
</dbReference>
<dbReference type="InterPro" id="IPR036397">
    <property type="entry name" value="RNaseH_sf"/>
</dbReference>
<keyword evidence="3" id="KW-0269">Exonuclease</keyword>
<dbReference type="Gene3D" id="3.30.420.10">
    <property type="entry name" value="Ribonuclease H-like superfamily/Ribonuclease H"/>
    <property type="match status" value="1"/>
</dbReference>
<dbReference type="Proteomes" id="UP000679179">
    <property type="component" value="Unassembled WGS sequence"/>
</dbReference>
<evidence type="ECO:0000259" key="4">
    <source>
        <dbReference type="SMART" id="SM00479"/>
    </source>
</evidence>
<comment type="caution">
    <text evidence="5">The sequence shown here is derived from an EMBL/GenBank/DDBJ whole genome shotgun (WGS) entry which is preliminary data.</text>
</comment>
<sequence>MGYVIIDLEFNNLRNITKYYPNIYEEHSELKNISLDNEIIQIGAVKLDRMINKIGEFKRYIKPSVFKIINPKITQITGIKQEDLEYGVSFCEAMEEFKKFVGNDSIICSWAKDDIAEIIKNAIYHKYSNIDWLREYIDIQEYVTKVLAHKKCLSLKSALEELKIRIDESKLHDALNDALYTFEVFKRLFNGRIVKNYIVRDIYNMPAIMIKDLQNYHIDNTKVEFKCPKCKIEVAIEKPLKLFNWRFMAIGKCPKCNSKILQEVMIKRTLSGEEVYNNINTVLNDLEYMDYSYKFEKAN</sequence>
<dbReference type="CDD" id="cd06133">
    <property type="entry name" value="ERI-1_3'hExo_like"/>
    <property type="match status" value="1"/>
</dbReference>
<dbReference type="Pfam" id="PF00929">
    <property type="entry name" value="RNase_T"/>
    <property type="match status" value="1"/>
</dbReference>
<keyword evidence="2" id="KW-0378">Hydrolase</keyword>
<dbReference type="EMBL" id="BOPZ01000014">
    <property type="protein sequence ID" value="GIM29187.1"/>
    <property type="molecule type" value="Genomic_DNA"/>
</dbReference>
<dbReference type="AlphaFoldDB" id="A0A919RZ80"/>